<protein>
    <submittedName>
        <fullName evidence="4">Dipeptidyl-peptidase IV</fullName>
    </submittedName>
</protein>
<dbReference type="Proteomes" id="UP001189143">
    <property type="component" value="Unassembled WGS sequence"/>
</dbReference>
<dbReference type="GeneID" id="68878399"/>
<evidence type="ECO:0000313" key="4">
    <source>
        <dbReference type="EMBL" id="PEG31949.1"/>
    </source>
</evidence>
<reference evidence="5 7" key="2">
    <citation type="submission" date="2018-06" db="EMBL/GenBank/DDBJ databases">
        <authorList>
            <consortium name="IHU Genomes"/>
        </authorList>
    </citation>
    <scope>NUCLEOTIDE SEQUENCE [LARGE SCALE GENOMIC DNA]</scope>
    <source>
        <strain evidence="5 7">NEC25</strain>
    </source>
</reference>
<evidence type="ECO:0000313" key="5">
    <source>
        <dbReference type="EMBL" id="VCT85337.1"/>
    </source>
</evidence>
<organism evidence="4 6">
    <name type="scientific">Clostridium neonatale</name>
    <dbReference type="NCBI Taxonomy" id="137838"/>
    <lineage>
        <taxon>Bacteria</taxon>
        <taxon>Bacillati</taxon>
        <taxon>Bacillota</taxon>
        <taxon>Clostridia</taxon>
        <taxon>Eubacteriales</taxon>
        <taxon>Clostridiaceae</taxon>
        <taxon>Clostridium</taxon>
    </lineage>
</organism>
<dbReference type="EMBL" id="PDCJ01000001">
    <property type="protein sequence ID" value="PEG31949.1"/>
    <property type="molecule type" value="Genomic_DNA"/>
</dbReference>
<evidence type="ECO:0000313" key="7">
    <source>
        <dbReference type="Proteomes" id="UP000431451"/>
    </source>
</evidence>
<dbReference type="RefSeq" id="WP_058296097.1">
    <property type="nucleotide sequence ID" value="NZ_CAKJVD010000048.1"/>
</dbReference>
<name>A0A2A7MK55_9CLOT</name>
<dbReference type="Proteomes" id="UP000789738">
    <property type="component" value="Unassembled WGS sequence"/>
</dbReference>
<evidence type="ECO:0000313" key="6">
    <source>
        <dbReference type="Proteomes" id="UP000220840"/>
    </source>
</evidence>
<dbReference type="EMBL" id="CAMTCP010000267">
    <property type="protein sequence ID" value="CAI3669558.1"/>
    <property type="molecule type" value="Genomic_DNA"/>
</dbReference>
<dbReference type="EMBL" id="UWJD01000002">
    <property type="protein sequence ID" value="VCT85337.1"/>
    <property type="molecule type" value="Genomic_DNA"/>
</dbReference>
<reference evidence="4 6" key="1">
    <citation type="submission" date="2017-10" db="EMBL/GenBank/DDBJ databases">
        <title>Effective Description of Clostridium neonatale sp. nov. linked to necrotizing enterocolitis in neonates and a clarification of species assignable to the genus Clostridium (Prazmowski 1880) emend. Lawson and Rainey 2016.</title>
        <authorList>
            <person name="Bernard K."/>
            <person name="Burdz T."/>
            <person name="Wiebe D."/>
            <person name="Balcewich B."/>
            <person name="Alfa M."/>
            <person name="Bernier A.-M."/>
        </authorList>
    </citation>
    <scope>NUCLEOTIDE SEQUENCE [LARGE SCALE GENOMIC DNA]</scope>
    <source>
        <strain evidence="4 6">LCDC99A005</strain>
    </source>
</reference>
<keyword evidence="1" id="KW-0472">Membrane</keyword>
<dbReference type="STRING" id="137838.GCA_001458595_03409"/>
<keyword evidence="6" id="KW-1185">Reference proteome</keyword>
<evidence type="ECO:0000313" key="3">
    <source>
        <dbReference type="EMBL" id="CAI3669558.1"/>
    </source>
</evidence>
<proteinExistence type="predicted"/>
<sequence length="345" mass="39587">MKMFKKFIVWGILSVMLQFSGLYVLENTIFKHTSNINSEDLDLNKGKAENVKGTVPGTAEQITISFNGKYLTYVENGKLFVEEAKSGTIQEVVTQDNGEIMYHKWLSDRNRLIIAEKIMKDGTNVIQLITYDPKDNSEIVVKTICDYQDNMEINKISASVLTGVYYIDVYKGSMKSVLYRIDRNDKLTRESIRADVLGNIEVIPREDRLVYEDRINNKFYITNPSDRLEFNSNKNLALLGIDKEGVVYIGELDGEKVSSITYGKPEEDTSTWKKIDLEDVVNKNDLYFNEKSEILINHNLEGKVKNLMTGKEVEYEGKLIEIKEDFIATVDNNGNLKYMDLEENK</sequence>
<gene>
    <name evidence="3" type="ORF">CNEO2_670040</name>
    <name evidence="2" type="ORF">CNEO_42253</name>
    <name evidence="5" type="ORF">CNEONATNEC25_02938</name>
    <name evidence="4" type="ORF">CQ394_09675</name>
</gene>
<feature type="transmembrane region" description="Helical" evidence="1">
    <location>
        <begin position="7"/>
        <end position="25"/>
    </location>
</feature>
<keyword evidence="1" id="KW-0812">Transmembrane</keyword>
<dbReference type="OrthoDB" id="1630871at2"/>
<reference evidence="3" key="4">
    <citation type="submission" date="2022-10" db="EMBL/GenBank/DDBJ databases">
        <authorList>
            <person name="Aires J."/>
            <person name="Mesa V."/>
        </authorList>
    </citation>
    <scope>NUCLEOTIDE SEQUENCE</scope>
    <source>
        <strain evidence="3">Clostridium neonatale JD116</strain>
    </source>
</reference>
<dbReference type="SUPFAM" id="SSF82171">
    <property type="entry name" value="DPP6 N-terminal domain-like"/>
    <property type="match status" value="1"/>
</dbReference>
<dbReference type="Proteomes" id="UP000220840">
    <property type="component" value="Unassembled WGS sequence"/>
</dbReference>
<accession>A0A2A7MK55</accession>
<dbReference type="EMBL" id="CAKJVE010000004">
    <property type="protein sequence ID" value="CAG9706070.1"/>
    <property type="molecule type" value="Genomic_DNA"/>
</dbReference>
<reference evidence="2" key="3">
    <citation type="submission" date="2021-10" db="EMBL/GenBank/DDBJ databases">
        <authorList>
            <person name="Mesa V."/>
        </authorList>
    </citation>
    <scope>NUCLEOTIDE SEQUENCE</scope>
    <source>
        <strain evidence="2">CC3_PB</strain>
    </source>
</reference>
<evidence type="ECO:0000313" key="2">
    <source>
        <dbReference type="EMBL" id="CAG9706070.1"/>
    </source>
</evidence>
<keyword evidence="1" id="KW-1133">Transmembrane helix</keyword>
<dbReference type="AlphaFoldDB" id="A0A2A7MK55"/>
<evidence type="ECO:0000256" key="1">
    <source>
        <dbReference type="SAM" id="Phobius"/>
    </source>
</evidence>
<dbReference type="Proteomes" id="UP000431451">
    <property type="component" value="Unassembled WGS sequence"/>
</dbReference>